<dbReference type="Pfam" id="PF00069">
    <property type="entry name" value="Pkinase"/>
    <property type="match status" value="1"/>
</dbReference>
<accession>A0AAD4HH23</accession>
<dbReference type="GeneID" id="64669900"/>
<keyword evidence="4" id="KW-0808">Transferase</keyword>
<dbReference type="PANTHER" id="PTHR48015">
    <property type="entry name" value="SERINE/THREONINE-PROTEIN KINASE TAO"/>
    <property type="match status" value="1"/>
</dbReference>
<dbReference type="PANTHER" id="PTHR48015:SF35">
    <property type="entry name" value="SERINE_THREONINE-PROTEIN KINASE PAK"/>
    <property type="match status" value="1"/>
</dbReference>
<keyword evidence="2" id="KW-0732">Signal</keyword>
<reference evidence="4" key="1">
    <citation type="journal article" date="2020" name="New Phytol.">
        <title>Comparative genomics reveals dynamic genome evolution in host specialist ectomycorrhizal fungi.</title>
        <authorList>
            <person name="Lofgren L.A."/>
            <person name="Nguyen N.H."/>
            <person name="Vilgalys R."/>
            <person name="Ruytinx J."/>
            <person name="Liao H.L."/>
            <person name="Branco S."/>
            <person name="Kuo A."/>
            <person name="LaButti K."/>
            <person name="Lipzen A."/>
            <person name="Andreopoulos W."/>
            <person name="Pangilinan J."/>
            <person name="Riley R."/>
            <person name="Hundley H."/>
            <person name="Na H."/>
            <person name="Barry K."/>
            <person name="Grigoriev I.V."/>
            <person name="Stajich J.E."/>
            <person name="Kennedy P.G."/>
        </authorList>
    </citation>
    <scope>NUCLEOTIDE SEQUENCE</scope>
    <source>
        <strain evidence="4">FC203</strain>
    </source>
</reference>
<sequence>MTVTPATIVSVSGAVAITLATASVVDSDSVSLSAVEPRDDVVSRTEDGPTVVLDSDGASVVLGSDGASIALDSDPAWPEPPLTPDLDTTPRQPTRFRATSLRVQGSPHSSHFSSDTGSTTESAPLVTPKLHVPPSPLRDKRFAPETALLTSTTDTFGVGGRDSDSDSDEGFTLFPPKARSQSQLQRLPEWIADAISPLSEFMIDVDPQEYFADLQEIAEGESGSVYAARLVCPVQSLSLSPGTTHVAIKSIAIHPAVSPKFQDLSHEMELMRGVHHAHVLRMDAFYVNLVDDSVWIRMELMERSLADVVGLVGEGLSLQERMIARFASDVLLALEYLQKHHIAHRDVRSDNLLLNASGIVKVADFSNAVRVTRNSPMCVGAVGVIYWQAPEMRVGAYNALKVDVWSLGATVWELAQTEPPFADVQDPRQIGVQWPPLRQPELYSRGFHEFLKLCSRPYASRPNANELINTPFIRNACGRAVNVQLLSQCRAIEEHVLQRESESGGES</sequence>
<protein>
    <submittedName>
        <fullName evidence="4">Kinase-like domain-containing protein</fullName>
    </submittedName>
</protein>
<feature type="chain" id="PRO_5042272079" evidence="2">
    <location>
        <begin position="28"/>
        <end position="507"/>
    </location>
</feature>
<dbReference type="InterPro" id="IPR000719">
    <property type="entry name" value="Prot_kinase_dom"/>
</dbReference>
<evidence type="ECO:0000259" key="3">
    <source>
        <dbReference type="PROSITE" id="PS50011"/>
    </source>
</evidence>
<dbReference type="RefSeq" id="XP_041221793.1">
    <property type="nucleotide sequence ID" value="XM_041375602.1"/>
</dbReference>
<gene>
    <name evidence="4" type="ORF">F5891DRAFT_958921</name>
</gene>
<dbReference type="Gene3D" id="1.10.510.10">
    <property type="entry name" value="Transferase(Phosphotransferase) domain 1"/>
    <property type="match status" value="1"/>
</dbReference>
<dbReference type="AlphaFoldDB" id="A0AAD4HH23"/>
<feature type="signal peptide" evidence="2">
    <location>
        <begin position="1"/>
        <end position="27"/>
    </location>
</feature>
<dbReference type="InterPro" id="IPR020635">
    <property type="entry name" value="Tyr_kinase_cat_dom"/>
</dbReference>
<comment type="caution">
    <text evidence="4">The sequence shown here is derived from an EMBL/GenBank/DDBJ whole genome shotgun (WGS) entry which is preliminary data.</text>
</comment>
<dbReference type="GO" id="GO:0005524">
    <property type="term" value="F:ATP binding"/>
    <property type="evidence" value="ECO:0007669"/>
    <property type="project" value="InterPro"/>
</dbReference>
<proteinExistence type="predicted"/>
<dbReference type="GO" id="GO:0005737">
    <property type="term" value="C:cytoplasm"/>
    <property type="evidence" value="ECO:0007669"/>
    <property type="project" value="TreeGrafter"/>
</dbReference>
<keyword evidence="5" id="KW-1185">Reference proteome</keyword>
<evidence type="ECO:0000313" key="5">
    <source>
        <dbReference type="Proteomes" id="UP001195769"/>
    </source>
</evidence>
<evidence type="ECO:0000256" key="2">
    <source>
        <dbReference type="SAM" id="SignalP"/>
    </source>
</evidence>
<dbReference type="Proteomes" id="UP001195769">
    <property type="component" value="Unassembled WGS sequence"/>
</dbReference>
<evidence type="ECO:0000313" key="4">
    <source>
        <dbReference type="EMBL" id="KAG1896217.1"/>
    </source>
</evidence>
<keyword evidence="4" id="KW-0418">Kinase</keyword>
<organism evidence="4 5">
    <name type="scientific">Suillus fuscotomentosus</name>
    <dbReference type="NCBI Taxonomy" id="1912939"/>
    <lineage>
        <taxon>Eukaryota</taxon>
        <taxon>Fungi</taxon>
        <taxon>Dikarya</taxon>
        <taxon>Basidiomycota</taxon>
        <taxon>Agaricomycotina</taxon>
        <taxon>Agaricomycetes</taxon>
        <taxon>Agaricomycetidae</taxon>
        <taxon>Boletales</taxon>
        <taxon>Suillineae</taxon>
        <taxon>Suillaceae</taxon>
        <taxon>Suillus</taxon>
    </lineage>
</organism>
<dbReference type="InterPro" id="IPR011009">
    <property type="entry name" value="Kinase-like_dom_sf"/>
</dbReference>
<dbReference type="GO" id="GO:0004674">
    <property type="term" value="F:protein serine/threonine kinase activity"/>
    <property type="evidence" value="ECO:0007669"/>
    <property type="project" value="TreeGrafter"/>
</dbReference>
<dbReference type="InterPro" id="IPR050285">
    <property type="entry name" value="STE20_Ser/Thr_kinase"/>
</dbReference>
<dbReference type="GO" id="GO:0004713">
    <property type="term" value="F:protein tyrosine kinase activity"/>
    <property type="evidence" value="ECO:0007669"/>
    <property type="project" value="InterPro"/>
</dbReference>
<dbReference type="PROSITE" id="PS50011">
    <property type="entry name" value="PROTEIN_KINASE_DOM"/>
    <property type="match status" value="1"/>
</dbReference>
<feature type="domain" description="Protein kinase" evidence="3">
    <location>
        <begin position="211"/>
        <end position="473"/>
    </location>
</feature>
<dbReference type="SMART" id="SM00219">
    <property type="entry name" value="TyrKc"/>
    <property type="match status" value="1"/>
</dbReference>
<feature type="compositionally biased region" description="Polar residues" evidence="1">
    <location>
        <begin position="101"/>
        <end position="122"/>
    </location>
</feature>
<feature type="compositionally biased region" description="Low complexity" evidence="1">
    <location>
        <begin position="84"/>
        <end position="95"/>
    </location>
</feature>
<dbReference type="SUPFAM" id="SSF56112">
    <property type="entry name" value="Protein kinase-like (PK-like)"/>
    <property type="match status" value="1"/>
</dbReference>
<dbReference type="EMBL" id="JABBWK010000057">
    <property type="protein sequence ID" value="KAG1896217.1"/>
    <property type="molecule type" value="Genomic_DNA"/>
</dbReference>
<name>A0AAD4HH23_9AGAM</name>
<dbReference type="GO" id="GO:0043408">
    <property type="term" value="P:regulation of MAPK cascade"/>
    <property type="evidence" value="ECO:0007669"/>
    <property type="project" value="TreeGrafter"/>
</dbReference>
<dbReference type="GO" id="GO:0035556">
    <property type="term" value="P:intracellular signal transduction"/>
    <property type="evidence" value="ECO:0007669"/>
    <property type="project" value="TreeGrafter"/>
</dbReference>
<feature type="region of interest" description="Disordered" evidence="1">
    <location>
        <begin position="69"/>
        <end position="139"/>
    </location>
</feature>
<evidence type="ECO:0000256" key="1">
    <source>
        <dbReference type="SAM" id="MobiDB-lite"/>
    </source>
</evidence>